<feature type="non-terminal residue" evidence="2">
    <location>
        <position position="1"/>
    </location>
</feature>
<protein>
    <submittedName>
        <fullName evidence="2">TmRNA-binding protein SmpB</fullName>
    </submittedName>
</protein>
<feature type="region of interest" description="Disordered" evidence="1">
    <location>
        <begin position="1"/>
        <end position="159"/>
    </location>
</feature>
<feature type="compositionally biased region" description="Basic and acidic residues" evidence="1">
    <location>
        <begin position="25"/>
        <end position="36"/>
    </location>
</feature>
<dbReference type="AlphaFoldDB" id="A0A6J4SUS0"/>
<accession>A0A6J4SUS0</accession>
<reference evidence="2" key="1">
    <citation type="submission" date="2020-02" db="EMBL/GenBank/DDBJ databases">
        <authorList>
            <person name="Meier V. D."/>
        </authorList>
    </citation>
    <scope>NUCLEOTIDE SEQUENCE</scope>
    <source>
        <strain evidence="2">AVDCRST_MAG67</strain>
    </source>
</reference>
<feature type="compositionally biased region" description="Basic residues" evidence="1">
    <location>
        <begin position="70"/>
        <end position="84"/>
    </location>
</feature>
<feature type="compositionally biased region" description="Gly residues" evidence="1">
    <location>
        <begin position="1"/>
        <end position="10"/>
    </location>
</feature>
<name>A0A6J4SUS0_9ACTN</name>
<gene>
    <name evidence="2" type="ORF">AVDCRST_MAG67-2422</name>
</gene>
<dbReference type="EMBL" id="CADCVQ010000095">
    <property type="protein sequence ID" value="CAA9505795.1"/>
    <property type="molecule type" value="Genomic_DNA"/>
</dbReference>
<proteinExistence type="predicted"/>
<evidence type="ECO:0000256" key="1">
    <source>
        <dbReference type="SAM" id="MobiDB-lite"/>
    </source>
</evidence>
<sequence length="159" mass="17197">GQGQEAQGGTGRRRVQSLRVVPLRAAREARVRDRAPGHRGQGAARRRRAAEGRLRAHPRRRAVPAQRPHPALRSRRARQSRARARSAPARTPPPDRQARRAGQGEGADARPDADLLQRRTGEGRDRGRQGQGPVRQAPVDQGARVQARHGPGAAGGPAL</sequence>
<organism evidence="2">
    <name type="scientific">uncultured Solirubrobacteraceae bacterium</name>
    <dbReference type="NCBI Taxonomy" id="1162706"/>
    <lineage>
        <taxon>Bacteria</taxon>
        <taxon>Bacillati</taxon>
        <taxon>Actinomycetota</taxon>
        <taxon>Thermoleophilia</taxon>
        <taxon>Solirubrobacterales</taxon>
        <taxon>Solirubrobacteraceae</taxon>
        <taxon>environmental samples</taxon>
    </lineage>
</organism>
<evidence type="ECO:0000313" key="2">
    <source>
        <dbReference type="EMBL" id="CAA9505795.1"/>
    </source>
</evidence>
<feature type="non-terminal residue" evidence="2">
    <location>
        <position position="159"/>
    </location>
</feature>
<feature type="compositionally biased region" description="Basic and acidic residues" evidence="1">
    <location>
        <begin position="107"/>
        <end position="128"/>
    </location>
</feature>